<accession>I3C6Q4</accession>
<dbReference type="RefSeq" id="WP_008612688.1">
    <property type="nucleotide sequence ID" value="NZ_JH651379.1"/>
</dbReference>
<name>I3C6Q4_9FLAO</name>
<dbReference type="OrthoDB" id="1430466at2"/>
<gene>
    <name evidence="1" type="ORF">JoomaDRAFT_2309</name>
</gene>
<dbReference type="EMBL" id="JH651379">
    <property type="protein sequence ID" value="EIJ39297.1"/>
    <property type="molecule type" value="Genomic_DNA"/>
</dbReference>
<keyword evidence="2" id="KW-1185">Reference proteome</keyword>
<evidence type="ECO:0000313" key="2">
    <source>
        <dbReference type="Proteomes" id="UP000004690"/>
    </source>
</evidence>
<sequence length="303" mass="36185">MRNTKPTLLLVEDLIEPIENSIKELELIYKDNLKKKSDYILKGTFVYVISLFESSFTECLKRFLISFPDKISDGKISGKESKYLLETVFASDAIEFIIDDFLYEYTYKDVSEIMKRTFSLLDIDSKKISFNNDNLIERKERRNILVHNDLKVDKKYIRNTKCDPQILRKKLNIDEKYIIDTITLTESILEQTKSELILKYGDYTRNKLLRNAWNYVFNSPLLNYDDYWNENHGFIFENNKKIDISNLSSGEKTWLAYWIQHYSSSILDKYFKFSDMHMSSYQSKKMNFLIEFFNKYPLILQHS</sequence>
<dbReference type="HOGENOM" id="CLU_911497_0_0_10"/>
<dbReference type="AlphaFoldDB" id="I3C6Q4"/>
<evidence type="ECO:0000313" key="1">
    <source>
        <dbReference type="EMBL" id="EIJ39297.1"/>
    </source>
</evidence>
<dbReference type="eggNOG" id="ENOG5033A6X">
    <property type="taxonomic scope" value="Bacteria"/>
</dbReference>
<proteinExistence type="predicted"/>
<protein>
    <submittedName>
        <fullName evidence="1">Uncharacterized protein</fullName>
    </submittedName>
</protein>
<organism evidence="1 2">
    <name type="scientific">Galbibacter orientalis DSM 19592</name>
    <dbReference type="NCBI Taxonomy" id="926559"/>
    <lineage>
        <taxon>Bacteria</taxon>
        <taxon>Pseudomonadati</taxon>
        <taxon>Bacteroidota</taxon>
        <taxon>Flavobacteriia</taxon>
        <taxon>Flavobacteriales</taxon>
        <taxon>Flavobacteriaceae</taxon>
        <taxon>Galbibacter</taxon>
    </lineage>
</organism>
<dbReference type="Proteomes" id="UP000004690">
    <property type="component" value="Unassembled WGS sequence"/>
</dbReference>
<reference evidence="1 2" key="1">
    <citation type="submission" date="2012-02" db="EMBL/GenBank/DDBJ databases">
        <title>Improved High-Quality Draft genome of Joostella marina DSM 19592.</title>
        <authorList>
            <consortium name="US DOE Joint Genome Institute (JGI-PGF)"/>
            <person name="Lucas S."/>
            <person name="Copeland A."/>
            <person name="Lapidus A."/>
            <person name="Bruce D."/>
            <person name="Goodwin L."/>
            <person name="Pitluck S."/>
            <person name="Peters L."/>
            <person name="Chertkov O."/>
            <person name="Ovchinnikova G."/>
            <person name="Kyrpides N."/>
            <person name="Mavromatis K."/>
            <person name="Detter J.C."/>
            <person name="Han C."/>
            <person name="Land M."/>
            <person name="Hauser L."/>
            <person name="Markowitz V."/>
            <person name="Cheng J.-F."/>
            <person name="Hugenholtz P."/>
            <person name="Woyke T."/>
            <person name="Wu D."/>
            <person name="Tindall B."/>
            <person name="Brambilla E."/>
            <person name="Klenk H.-P."/>
            <person name="Eisen J.A."/>
        </authorList>
    </citation>
    <scope>NUCLEOTIDE SEQUENCE [LARGE SCALE GENOMIC DNA]</scope>
    <source>
        <strain evidence="1 2">DSM 19592</strain>
    </source>
</reference>